<dbReference type="GeneID" id="78359589"/>
<keyword evidence="1" id="KW-0238">DNA-binding</keyword>
<organism evidence="1 2">
    <name type="scientific">Gordonibacter pamelaeae</name>
    <dbReference type="NCBI Taxonomy" id="471189"/>
    <lineage>
        <taxon>Bacteria</taxon>
        <taxon>Bacillati</taxon>
        <taxon>Actinomycetota</taxon>
        <taxon>Coriobacteriia</taxon>
        <taxon>Eggerthellales</taxon>
        <taxon>Eggerthellaceae</taxon>
        <taxon>Gordonibacter</taxon>
    </lineage>
</organism>
<evidence type="ECO:0000313" key="2">
    <source>
        <dbReference type="Proteomes" id="UP000254000"/>
    </source>
</evidence>
<dbReference type="GO" id="GO:0003677">
    <property type="term" value="F:DNA binding"/>
    <property type="evidence" value="ECO:0007669"/>
    <property type="project" value="UniProtKB-KW"/>
</dbReference>
<proteinExistence type="predicted"/>
<accession>A0A369M0E0</accession>
<dbReference type="OrthoDB" id="3178192at2"/>
<gene>
    <name evidence="1" type="ORF">C1877_07765</name>
</gene>
<sequence>MNIMSNGTKKNIEIIIPSSLDDEGARMLVIPLLREPVLMQDVYQPDQVMKLLRISKPRFYELTDLKQRNPLPTHNYGPGKRGTIILREELVEWIASLPKGIGNGKPGEPHED</sequence>
<keyword evidence="2" id="KW-1185">Reference proteome</keyword>
<name>A0A369M0E0_9ACTN</name>
<evidence type="ECO:0000313" key="1">
    <source>
        <dbReference type="EMBL" id="RDB65233.1"/>
    </source>
</evidence>
<comment type="caution">
    <text evidence="1">The sequence shown here is derived from an EMBL/GenBank/DDBJ whole genome shotgun (WGS) entry which is preliminary data.</text>
</comment>
<reference evidence="1 2" key="1">
    <citation type="journal article" date="2018" name="Elife">
        <title>Discovery and characterization of a prevalent human gut bacterial enzyme sufficient for the inactivation of a family of plant toxins.</title>
        <authorList>
            <person name="Koppel N."/>
            <person name="Bisanz J.E."/>
            <person name="Pandelia M.E."/>
            <person name="Turnbaugh P.J."/>
            <person name="Balskus E.P."/>
        </authorList>
    </citation>
    <scope>NUCLEOTIDE SEQUENCE [LARGE SCALE GENOMIC DNA]</scope>
    <source>
        <strain evidence="1 2">3C</strain>
    </source>
</reference>
<protein>
    <submittedName>
        <fullName evidence="1">DNA-binding protein</fullName>
    </submittedName>
</protein>
<dbReference type="Proteomes" id="UP000254000">
    <property type="component" value="Unassembled WGS sequence"/>
</dbReference>
<dbReference type="EMBL" id="PPTS01000004">
    <property type="protein sequence ID" value="RDB65233.1"/>
    <property type="molecule type" value="Genomic_DNA"/>
</dbReference>
<dbReference type="RefSeq" id="WP_041691605.1">
    <property type="nucleotide sequence ID" value="NZ_CABMMS010000004.1"/>
</dbReference>
<dbReference type="AlphaFoldDB" id="A0A369M0E0"/>